<dbReference type="SMART" id="SM00014">
    <property type="entry name" value="acidPPc"/>
    <property type="match status" value="1"/>
</dbReference>
<evidence type="ECO:0000256" key="2">
    <source>
        <dbReference type="SAM" id="SignalP"/>
    </source>
</evidence>
<keyword evidence="2" id="KW-0732">Signal</keyword>
<dbReference type="GO" id="GO:0030288">
    <property type="term" value="C:outer membrane-bounded periplasmic space"/>
    <property type="evidence" value="ECO:0007669"/>
    <property type="project" value="InterPro"/>
</dbReference>
<feature type="chain" id="PRO_5017077142" description="Acid phosphatase" evidence="2">
    <location>
        <begin position="20"/>
        <end position="247"/>
    </location>
</feature>
<dbReference type="InterPro" id="IPR001011">
    <property type="entry name" value="Acid_Pase_classA_bac"/>
</dbReference>
<evidence type="ECO:0000313" key="4">
    <source>
        <dbReference type="EMBL" id="RDS86403.1"/>
    </source>
</evidence>
<dbReference type="PIRSF" id="PIRSF000897">
    <property type="entry name" value="Acid_Ptase_ClsA"/>
    <property type="match status" value="1"/>
</dbReference>
<comment type="caution">
    <text evidence="4">The sequence shown here is derived from an EMBL/GenBank/DDBJ whole genome shotgun (WGS) entry which is preliminary data.</text>
</comment>
<keyword evidence="1" id="KW-0378">Hydrolase</keyword>
<proteinExistence type="inferred from homology"/>
<feature type="signal peptide" evidence="2">
    <location>
        <begin position="1"/>
        <end position="19"/>
    </location>
</feature>
<dbReference type="Proteomes" id="UP000255334">
    <property type="component" value="Unassembled WGS sequence"/>
</dbReference>
<gene>
    <name evidence="4" type="ORF">DWU99_03880</name>
</gene>
<dbReference type="EC" id="3.1.3.2" evidence="1"/>
<dbReference type="Pfam" id="PF01569">
    <property type="entry name" value="PAP2"/>
    <property type="match status" value="1"/>
</dbReference>
<comment type="catalytic activity">
    <reaction evidence="1">
        <text>a phosphate monoester + H2O = an alcohol + phosphate</text>
        <dbReference type="Rhea" id="RHEA:15017"/>
        <dbReference type="ChEBI" id="CHEBI:15377"/>
        <dbReference type="ChEBI" id="CHEBI:30879"/>
        <dbReference type="ChEBI" id="CHEBI:43474"/>
        <dbReference type="ChEBI" id="CHEBI:67140"/>
        <dbReference type="EC" id="3.1.3.2"/>
    </reaction>
</comment>
<dbReference type="OrthoDB" id="9805301at2"/>
<accession>A0A370XD81</accession>
<feature type="domain" description="Phosphatidic acid phosphatase type 2/haloperoxidase" evidence="3">
    <location>
        <begin position="96"/>
        <end position="205"/>
    </location>
</feature>
<dbReference type="AlphaFoldDB" id="A0A370XD81"/>
<reference evidence="4 5" key="1">
    <citation type="submission" date="2018-07" db="EMBL/GenBank/DDBJ databases">
        <title>Dyella monticola sp. nov. and Dyella psychrodurans sp. nov. isolated from monsoon evergreen broad-leaved forest soil of Dinghu Mountain, China.</title>
        <authorList>
            <person name="Gao Z."/>
            <person name="Qiu L."/>
        </authorList>
    </citation>
    <scope>NUCLEOTIDE SEQUENCE [LARGE SCALE GENOMIC DNA]</scope>
    <source>
        <strain evidence="4 5">4MSK11</strain>
    </source>
</reference>
<dbReference type="RefSeq" id="WP_115476671.1">
    <property type="nucleotide sequence ID" value="NZ_QRBF01000001.1"/>
</dbReference>
<evidence type="ECO:0000313" key="5">
    <source>
        <dbReference type="Proteomes" id="UP000255334"/>
    </source>
</evidence>
<dbReference type="CDD" id="cd03397">
    <property type="entry name" value="PAP2_acid_phosphatase"/>
    <property type="match status" value="1"/>
</dbReference>
<dbReference type="Gene3D" id="1.20.144.10">
    <property type="entry name" value="Phosphatidic acid phosphatase type 2/haloperoxidase"/>
    <property type="match status" value="1"/>
</dbReference>
<name>A0A370XD81_9GAMM</name>
<evidence type="ECO:0000256" key="1">
    <source>
        <dbReference type="PIRNR" id="PIRNR000897"/>
    </source>
</evidence>
<keyword evidence="5" id="KW-1185">Reference proteome</keyword>
<sequence length="247" mass="26470">MKRSALLLSLLLIGQPALADGGGIHPATIELSNLLPPPPAAGSAAAQHDLQVVLETQKTRTDTDMAAAKADTDRSVFRFADALGLSVQASALPKTAAFFTRTAELDKQLVKDAKNYWQHPRPAVVSSEVHPLAKEKPNDWSYPSGHSTFGYTTAVLLANMVPEKRAAIFARADVYAEHRIVMGAHFPSDVEAGHLAGTVIATEIMQDPSWQQDYAAARVELRKALGLPAVSSMIVSDQKKATASSQH</sequence>
<dbReference type="GO" id="GO:0003993">
    <property type="term" value="F:acid phosphatase activity"/>
    <property type="evidence" value="ECO:0007669"/>
    <property type="project" value="UniProtKB-EC"/>
</dbReference>
<organism evidence="4 5">
    <name type="scientific">Dyella psychrodurans</name>
    <dbReference type="NCBI Taxonomy" id="1927960"/>
    <lineage>
        <taxon>Bacteria</taxon>
        <taxon>Pseudomonadati</taxon>
        <taxon>Pseudomonadota</taxon>
        <taxon>Gammaproteobacteria</taxon>
        <taxon>Lysobacterales</taxon>
        <taxon>Rhodanobacteraceae</taxon>
        <taxon>Dyella</taxon>
    </lineage>
</organism>
<protein>
    <recommendedName>
        <fullName evidence="1">Acid phosphatase</fullName>
        <ecNumber evidence="1">3.1.3.2</ecNumber>
    </recommendedName>
</protein>
<dbReference type="InterPro" id="IPR000326">
    <property type="entry name" value="PAP2/HPO"/>
</dbReference>
<dbReference type="EMBL" id="QRBF01000001">
    <property type="protein sequence ID" value="RDS86403.1"/>
    <property type="molecule type" value="Genomic_DNA"/>
</dbReference>
<dbReference type="InterPro" id="IPR036938">
    <property type="entry name" value="PAP2/HPO_sf"/>
</dbReference>
<dbReference type="SUPFAM" id="SSF48317">
    <property type="entry name" value="Acid phosphatase/Vanadium-dependent haloperoxidase"/>
    <property type="match status" value="1"/>
</dbReference>
<comment type="similarity">
    <text evidence="1">Belongs to the class A bacterial acid phosphatase family.</text>
</comment>
<evidence type="ECO:0000259" key="3">
    <source>
        <dbReference type="SMART" id="SM00014"/>
    </source>
</evidence>